<evidence type="ECO:0000259" key="9">
    <source>
        <dbReference type="SMART" id="SM00762"/>
    </source>
</evidence>
<protein>
    <recommendedName>
        <fullName evidence="3">Conserved oligomeric Golgi complex subunit 4</fullName>
    </recommendedName>
    <alternativeName>
        <fullName evidence="8">Component of oligomeric Golgi complex 4</fullName>
    </alternativeName>
</protein>
<comment type="similarity">
    <text evidence="2">Belongs to the COG4 family.</text>
</comment>
<dbReference type="InterPro" id="IPR048682">
    <property type="entry name" value="COG4"/>
</dbReference>
<reference evidence="10" key="1">
    <citation type="submission" date="2013-04" db="EMBL/GenBank/DDBJ databases">
        <authorList>
            <person name="Qu J."/>
            <person name="Murali S.C."/>
            <person name="Bandaranaike D."/>
            <person name="Bellair M."/>
            <person name="Blankenburg K."/>
            <person name="Chao H."/>
            <person name="Dinh H."/>
            <person name="Doddapaneni H."/>
            <person name="Downs B."/>
            <person name="Dugan-Rocha S."/>
            <person name="Elkadiri S."/>
            <person name="Gnanaolivu R.D."/>
            <person name="Hernandez B."/>
            <person name="Javaid M."/>
            <person name="Jayaseelan J.C."/>
            <person name="Lee S."/>
            <person name="Li M."/>
            <person name="Ming W."/>
            <person name="Munidasa M."/>
            <person name="Muniz J."/>
            <person name="Nguyen L."/>
            <person name="Ongeri F."/>
            <person name="Osuji N."/>
            <person name="Pu L.-L."/>
            <person name="Puazo M."/>
            <person name="Qu C."/>
            <person name="Quiroz J."/>
            <person name="Raj R."/>
            <person name="Weissenberger G."/>
            <person name="Xin Y."/>
            <person name="Zou X."/>
            <person name="Han Y."/>
            <person name="Richards S."/>
            <person name="Worley K."/>
            <person name="Muzny D."/>
            <person name="Gibbs R."/>
        </authorList>
    </citation>
    <scope>NUCLEOTIDE SEQUENCE</scope>
    <source>
        <strain evidence="10">Sampled in the wild</strain>
    </source>
</reference>
<evidence type="ECO:0000256" key="3">
    <source>
        <dbReference type="ARBA" id="ARBA00020975"/>
    </source>
</evidence>
<comment type="caution">
    <text evidence="10">The sequence shown here is derived from an EMBL/GenBank/DDBJ whole genome shotgun (WGS) entry which is preliminary data.</text>
</comment>
<dbReference type="InterPro" id="IPR013167">
    <property type="entry name" value="COG4_M"/>
</dbReference>
<feature type="non-terminal residue" evidence="10">
    <location>
        <position position="385"/>
    </location>
</feature>
<dbReference type="GO" id="GO:0017119">
    <property type="term" value="C:Golgi transport complex"/>
    <property type="evidence" value="ECO:0007669"/>
    <property type="project" value="TreeGrafter"/>
</dbReference>
<reference evidence="10" key="2">
    <citation type="submission" date="2017-10" db="EMBL/GenBank/DDBJ databases">
        <title>Ladona fulva Genome sequencing and assembly.</title>
        <authorList>
            <person name="Murali S."/>
            <person name="Richards S."/>
            <person name="Bandaranaike D."/>
            <person name="Bellair M."/>
            <person name="Blankenburg K."/>
            <person name="Chao H."/>
            <person name="Dinh H."/>
            <person name="Doddapaneni H."/>
            <person name="Dugan-Rocha S."/>
            <person name="Elkadiri S."/>
            <person name="Gnanaolivu R."/>
            <person name="Hernandez B."/>
            <person name="Skinner E."/>
            <person name="Javaid M."/>
            <person name="Lee S."/>
            <person name="Li M."/>
            <person name="Ming W."/>
            <person name="Munidasa M."/>
            <person name="Muniz J."/>
            <person name="Nguyen L."/>
            <person name="Hughes D."/>
            <person name="Osuji N."/>
            <person name="Pu L.-L."/>
            <person name="Puazo M."/>
            <person name="Qu C."/>
            <person name="Quiroz J."/>
            <person name="Raj R."/>
            <person name="Weissenberger G."/>
            <person name="Xin Y."/>
            <person name="Zou X."/>
            <person name="Han Y."/>
            <person name="Worley K."/>
            <person name="Muzny D."/>
            <person name="Gibbs R."/>
        </authorList>
    </citation>
    <scope>NUCLEOTIDE SEQUENCE</scope>
    <source>
        <strain evidence="10">Sampled in the wild</strain>
    </source>
</reference>
<dbReference type="GO" id="GO:0006890">
    <property type="term" value="P:retrograde vesicle-mediated transport, Golgi to endoplasmic reticulum"/>
    <property type="evidence" value="ECO:0007669"/>
    <property type="project" value="TreeGrafter"/>
</dbReference>
<name>A0A8K0K7I2_LADFU</name>
<evidence type="ECO:0000256" key="6">
    <source>
        <dbReference type="ARBA" id="ARBA00023034"/>
    </source>
</evidence>
<dbReference type="OrthoDB" id="47059at2759"/>
<dbReference type="PANTHER" id="PTHR24016:SF0">
    <property type="entry name" value="CONSERVED OLIGOMERIC GOLGI COMPLEX SUBUNIT 4"/>
    <property type="match status" value="1"/>
</dbReference>
<evidence type="ECO:0000256" key="5">
    <source>
        <dbReference type="ARBA" id="ARBA00022927"/>
    </source>
</evidence>
<evidence type="ECO:0000256" key="4">
    <source>
        <dbReference type="ARBA" id="ARBA00022448"/>
    </source>
</evidence>
<evidence type="ECO:0000313" key="11">
    <source>
        <dbReference type="Proteomes" id="UP000792457"/>
    </source>
</evidence>
<dbReference type="Pfam" id="PF20663">
    <property type="entry name" value="COG4_N"/>
    <property type="match status" value="1"/>
</dbReference>
<proteinExistence type="inferred from homology"/>
<feature type="domain" description="COG4 transport protein middle alpha-helical bundle" evidence="9">
    <location>
        <begin position="164"/>
        <end position="380"/>
    </location>
</feature>
<dbReference type="SMART" id="SM00762">
    <property type="entry name" value="Cog4"/>
    <property type="match status" value="1"/>
</dbReference>
<accession>A0A8K0K7I2</accession>
<sequence length="385" mass="43038">MAYKHDLRIGAYTMDNIQSAHEKLLHQEEEINLQLDALLSRQCHLEAKLRGVTKAIPNLKVIHSDAKTLSEMITFTSNLAENVSAKVRKLDLARSRVSECQRRVLDVLDVQLCSEGVSAALRTEDYEKAAAHVHRYLSMDQSLLRQTAEDVAQGTSLWESLQVLQTACSQLREIIAIKFEEAVAAEDVASAERFFKLFPLLGMQDEGLRRFSVYLCSKLKETGEKNLRAVSSKSHVSGTDKRANVAFADALTLLFEGIARLIEIHQPLVETYYGPGRMLTVVKHLQEECDRQSYQIFLEFTRQRNINQWIRNVKEALKLASTATLSSSASTSSLLLMKKGAMEGLGDGVTSQSGSSQQQSRPDPRELDILLGEMAIMHARAGLYV</sequence>
<dbReference type="Proteomes" id="UP000792457">
    <property type="component" value="Unassembled WGS sequence"/>
</dbReference>
<dbReference type="EMBL" id="KZ308448">
    <property type="protein sequence ID" value="KAG8229831.1"/>
    <property type="molecule type" value="Genomic_DNA"/>
</dbReference>
<evidence type="ECO:0000313" key="10">
    <source>
        <dbReference type="EMBL" id="KAG8229831.1"/>
    </source>
</evidence>
<keyword evidence="6" id="KW-0333">Golgi apparatus</keyword>
<evidence type="ECO:0000256" key="2">
    <source>
        <dbReference type="ARBA" id="ARBA00009215"/>
    </source>
</evidence>
<evidence type="ECO:0000256" key="1">
    <source>
        <dbReference type="ARBA" id="ARBA00004395"/>
    </source>
</evidence>
<comment type="subcellular location">
    <subcellularLocation>
        <location evidence="1">Golgi apparatus membrane</location>
        <topology evidence="1">Peripheral membrane protein</topology>
    </subcellularLocation>
</comment>
<evidence type="ECO:0000256" key="8">
    <source>
        <dbReference type="ARBA" id="ARBA00031340"/>
    </source>
</evidence>
<evidence type="ECO:0000256" key="7">
    <source>
        <dbReference type="ARBA" id="ARBA00023136"/>
    </source>
</evidence>
<dbReference type="AlphaFoldDB" id="A0A8K0K7I2"/>
<keyword evidence="11" id="KW-1185">Reference proteome</keyword>
<keyword evidence="4" id="KW-0813">Transport</keyword>
<organism evidence="10 11">
    <name type="scientific">Ladona fulva</name>
    <name type="common">Scarce chaser dragonfly</name>
    <name type="synonym">Libellula fulva</name>
    <dbReference type="NCBI Taxonomy" id="123851"/>
    <lineage>
        <taxon>Eukaryota</taxon>
        <taxon>Metazoa</taxon>
        <taxon>Ecdysozoa</taxon>
        <taxon>Arthropoda</taxon>
        <taxon>Hexapoda</taxon>
        <taxon>Insecta</taxon>
        <taxon>Pterygota</taxon>
        <taxon>Palaeoptera</taxon>
        <taxon>Odonata</taxon>
        <taxon>Epiprocta</taxon>
        <taxon>Anisoptera</taxon>
        <taxon>Libelluloidea</taxon>
        <taxon>Libellulidae</taxon>
        <taxon>Ladona</taxon>
    </lineage>
</organism>
<dbReference type="GO" id="GO:0000139">
    <property type="term" value="C:Golgi membrane"/>
    <property type="evidence" value="ECO:0007669"/>
    <property type="project" value="UniProtKB-SubCell"/>
</dbReference>
<dbReference type="Pfam" id="PF08318">
    <property type="entry name" value="COG4_m"/>
    <property type="match status" value="1"/>
</dbReference>
<dbReference type="GO" id="GO:0015031">
    <property type="term" value="P:protein transport"/>
    <property type="evidence" value="ECO:0007669"/>
    <property type="project" value="UniProtKB-KW"/>
</dbReference>
<keyword evidence="7" id="KW-0472">Membrane</keyword>
<dbReference type="PANTHER" id="PTHR24016">
    <property type="entry name" value="CONSERVED OLIGOMERIC GOLGI COMPLEX SUBUNIT 4"/>
    <property type="match status" value="1"/>
</dbReference>
<dbReference type="InterPro" id="IPR048680">
    <property type="entry name" value="COG4_N"/>
</dbReference>
<dbReference type="GO" id="GO:0007030">
    <property type="term" value="P:Golgi organization"/>
    <property type="evidence" value="ECO:0007669"/>
    <property type="project" value="TreeGrafter"/>
</dbReference>
<gene>
    <name evidence="10" type="ORF">J437_LFUL008799</name>
</gene>
<keyword evidence="5" id="KW-0653">Protein transport</keyword>